<dbReference type="AlphaFoldDB" id="A0A176X764"/>
<feature type="region of interest" description="Disordered" evidence="1">
    <location>
        <begin position="157"/>
        <end position="176"/>
    </location>
</feature>
<evidence type="ECO:0000313" key="2">
    <source>
        <dbReference type="EMBL" id="OAE43589.1"/>
    </source>
</evidence>
<dbReference type="RefSeq" id="WP_063949603.1">
    <property type="nucleotide sequence ID" value="NZ_LXPS01000022.1"/>
</dbReference>
<accession>A0A176X764</accession>
<evidence type="ECO:0000313" key="3">
    <source>
        <dbReference type="Proteomes" id="UP000077098"/>
    </source>
</evidence>
<proteinExistence type="predicted"/>
<gene>
    <name evidence="2" type="ORF">A7J57_04810</name>
</gene>
<dbReference type="Proteomes" id="UP000077098">
    <property type="component" value="Unassembled WGS sequence"/>
</dbReference>
<reference evidence="2 3" key="1">
    <citation type="submission" date="2016-05" db="EMBL/GenBank/DDBJ databases">
        <authorList>
            <person name="Lavstsen T."/>
            <person name="Jespersen J.S."/>
        </authorList>
    </citation>
    <scope>NUCLEOTIDE SEQUENCE [LARGE SCALE GENOMIC DNA]</scope>
    <source>
        <strain evidence="2 3">KCJ1736</strain>
    </source>
</reference>
<dbReference type="EMBL" id="LXPS01000022">
    <property type="protein sequence ID" value="OAE43589.1"/>
    <property type="molecule type" value="Genomic_DNA"/>
</dbReference>
<sequence>MAINTLFGGQGFGGWLNNNGDMLLQSGIGLLSGSTPQEQVAGAALGVANVRKQNKTMDFLRKIDPTLSQAVESGAISPGDAYKLYAQQKLEAQKPRNNFMAVGKNLYDTQTGQWVSPPAGAAGDAAEYGLAPVYGTDAQGRTVLGQLSKDGTFRQTQLPDGFTPTPGISNIDTGTGTRTINNRTGALIAETPKDIAGAAAQKEIGQASGAAEASAPGDLQAAVNAKALVAGIRNDPYLGRGTGFTSLGNSIPGTGGYDFQNKVNQAKSGAFLTAIQQMRGLGALSNAEGDAATRAVTRLNTSTSEEEFVSALDDYERIIDQAMARAQGRMGDRTLKGPQPTAGQNYKSRYGLE</sequence>
<comment type="caution">
    <text evidence="2">The sequence shown here is derived from an EMBL/GenBank/DDBJ whole genome shotgun (WGS) entry which is preliminary data.</text>
</comment>
<organism evidence="2 3">
    <name type="scientific">Agrobacterium tumefaciens</name>
    <dbReference type="NCBI Taxonomy" id="358"/>
    <lineage>
        <taxon>Bacteria</taxon>
        <taxon>Pseudomonadati</taxon>
        <taxon>Pseudomonadota</taxon>
        <taxon>Alphaproteobacteria</taxon>
        <taxon>Hyphomicrobiales</taxon>
        <taxon>Rhizobiaceae</taxon>
        <taxon>Rhizobium/Agrobacterium group</taxon>
        <taxon>Agrobacterium</taxon>
        <taxon>Agrobacterium tumefaciens complex</taxon>
    </lineage>
</organism>
<protein>
    <submittedName>
        <fullName evidence="2">Uncharacterized protein</fullName>
    </submittedName>
</protein>
<evidence type="ECO:0000256" key="1">
    <source>
        <dbReference type="SAM" id="MobiDB-lite"/>
    </source>
</evidence>
<feature type="region of interest" description="Disordered" evidence="1">
    <location>
        <begin position="327"/>
        <end position="353"/>
    </location>
</feature>
<name>A0A176X764_AGRTU</name>